<gene>
    <name evidence="1" type="ORF">EFL95_17905</name>
</gene>
<dbReference type="AlphaFoldDB" id="A0A3N0DNU4"/>
<accession>A0A3N0DNU4</accession>
<sequence>MSDSIDSLAADYFAAWLAAGPTEAHLLSEYAYAGKYEDLSRAEEDRRIAELNGFVDRANALPDGELDAQQRITRDVLISDASTSVGMLRARFAEFAADPLFGPQTELPLVVGMLSIPDAEVADAMVEKYRAIGKSFSDLAERQREGLAHGRSSARFAVEGTIAQLKENLATPVEKDPLLGTSKLPDGVDADAWRRRMVEAIETSIRPGMAAYLEVLENEGLGKARPDDKVGLTFLDGGDADYDATLAYYTTTTKTAKEIHEIGLEQVAKLADEYRSLGPEVVGTDDLQGIFTALRTDPKLHFENADQLVEASKVAMDRAWKAIPSWFEVLPKAPCDVQPTTTGAKAFYFPPAPDGSRGGIFYINVEDPHAWGTFELESMAFHEGIPGHHLQIAIASELTGVPEIRKHLNNSAYAEGWGLYSERLADEMKLYGSSLDRMGIFSADSLRACRLVVDTGLHAMGWSRQQAVDYMVQNSPMTEAICKPEVDRYILSPGQATSYMIGRLEILRMRSEAKERQGASFDIKKFHSAVLDSGSLPLSVLDRVVRSRLG</sequence>
<dbReference type="PANTHER" id="PTHR33361">
    <property type="entry name" value="GLR0591 PROTEIN"/>
    <property type="match status" value="1"/>
</dbReference>
<reference evidence="1 2" key="1">
    <citation type="submission" date="2018-11" db="EMBL/GenBank/DDBJ databases">
        <authorList>
            <person name="Li F."/>
        </authorList>
    </citation>
    <scope>NUCLEOTIDE SEQUENCE [LARGE SCALE GENOMIC DNA]</scope>
    <source>
        <strain evidence="1 2">KIS18-7</strain>
    </source>
</reference>
<dbReference type="RefSeq" id="WP_123235473.1">
    <property type="nucleotide sequence ID" value="NZ_RJSG01000005.1"/>
</dbReference>
<keyword evidence="2" id="KW-1185">Reference proteome</keyword>
<dbReference type="PANTHER" id="PTHR33361:SF2">
    <property type="entry name" value="DUF885 DOMAIN-CONTAINING PROTEIN"/>
    <property type="match status" value="1"/>
</dbReference>
<evidence type="ECO:0000313" key="2">
    <source>
        <dbReference type="Proteomes" id="UP000277094"/>
    </source>
</evidence>
<name>A0A3N0DNU4_9ACTN</name>
<evidence type="ECO:0000313" key="1">
    <source>
        <dbReference type="EMBL" id="RNL77327.1"/>
    </source>
</evidence>
<comment type="caution">
    <text evidence="1">The sequence shown here is derived from an EMBL/GenBank/DDBJ whole genome shotgun (WGS) entry which is preliminary data.</text>
</comment>
<dbReference type="InterPro" id="IPR010281">
    <property type="entry name" value="DUF885"/>
</dbReference>
<protein>
    <submittedName>
        <fullName evidence="1">DUF885 domain-containing protein</fullName>
    </submittedName>
</protein>
<organism evidence="1 2">
    <name type="scientific">Nocardioides marmorisolisilvae</name>
    <dbReference type="NCBI Taxonomy" id="1542737"/>
    <lineage>
        <taxon>Bacteria</taxon>
        <taxon>Bacillati</taxon>
        <taxon>Actinomycetota</taxon>
        <taxon>Actinomycetes</taxon>
        <taxon>Propionibacteriales</taxon>
        <taxon>Nocardioidaceae</taxon>
        <taxon>Nocardioides</taxon>
    </lineage>
</organism>
<dbReference type="Pfam" id="PF05960">
    <property type="entry name" value="DUF885"/>
    <property type="match status" value="1"/>
</dbReference>
<dbReference type="Proteomes" id="UP000277094">
    <property type="component" value="Unassembled WGS sequence"/>
</dbReference>
<proteinExistence type="predicted"/>
<dbReference type="OrthoDB" id="9760040at2"/>
<dbReference type="EMBL" id="RJSG01000005">
    <property type="protein sequence ID" value="RNL77327.1"/>
    <property type="molecule type" value="Genomic_DNA"/>
</dbReference>